<organism evidence="2 3">
    <name type="scientific">Lachancea meyersii CBS 8951</name>
    <dbReference type="NCBI Taxonomy" id="1266667"/>
    <lineage>
        <taxon>Eukaryota</taxon>
        <taxon>Fungi</taxon>
        <taxon>Dikarya</taxon>
        <taxon>Ascomycota</taxon>
        <taxon>Saccharomycotina</taxon>
        <taxon>Saccharomycetes</taxon>
        <taxon>Saccharomycetales</taxon>
        <taxon>Saccharomycetaceae</taxon>
        <taxon>Lachancea</taxon>
    </lineage>
</organism>
<feature type="region of interest" description="Disordered" evidence="1">
    <location>
        <begin position="179"/>
        <end position="198"/>
    </location>
</feature>
<protein>
    <submittedName>
        <fullName evidence="2">LAME_0H19724g1_1</fullName>
    </submittedName>
</protein>
<dbReference type="Proteomes" id="UP000191144">
    <property type="component" value="Chromosome H"/>
</dbReference>
<feature type="compositionally biased region" description="Polar residues" evidence="1">
    <location>
        <begin position="43"/>
        <end position="72"/>
    </location>
</feature>
<dbReference type="EMBL" id="LT598480">
    <property type="protein sequence ID" value="SCV04601.1"/>
    <property type="molecule type" value="Genomic_DNA"/>
</dbReference>
<feature type="compositionally biased region" description="Polar residues" evidence="1">
    <location>
        <begin position="789"/>
        <end position="824"/>
    </location>
</feature>
<evidence type="ECO:0000313" key="3">
    <source>
        <dbReference type="Proteomes" id="UP000191144"/>
    </source>
</evidence>
<dbReference type="OrthoDB" id="3973129at2759"/>
<feature type="region of interest" description="Disordered" evidence="1">
    <location>
        <begin position="752"/>
        <end position="824"/>
    </location>
</feature>
<feature type="compositionally biased region" description="Polar residues" evidence="1">
    <location>
        <begin position="179"/>
        <end position="188"/>
    </location>
</feature>
<sequence length="824" mass="92059">MRTFIKSHRKSSSVDSSPSRNYSDRDRSRSSNEYSDVLPPLGRNSQPHLENLPSQSTSSDSIQKLTNKNKIFSTRIFKKPGSSHAKMGESTTAPTSPFLQTFRNLSSPENTQNWQFPKQPEYAVTPAIKGTRMHEWGPKSKERSQSVILLNRNLTSSDASSDVNEPGLRSSVRFQTGSFSSVTSSTLEGSHRGSVDLPREKLSSLNEIHEKHPYSSFRPDNNKSKNRQARIHSHEDFLCMERNSTLDLSSFTNTFNSSPTNDQDYLSEYIASPLGDSSTEKDFSNSEKLLGLGVNYAQKLDDEVFSVISDTKEQSILTNDRSFEEGDEISTSSHNGEVSHQESPGKDYTSDADSGDEDSFDDGSSDGSSRFSFEAAGVNGRTASVKYYSKPAPQANLYVDDLYKDDDFDEDMNYFDEEVDDAEEEVRFSGSLKQEEPGHNFHKGSALKSELETIDSNESDDIPAAGRGVNNYNDLFNISDEEDDSGQETGCGENEDQNLDTERIGSRDRDSDNFEGEDYGEIAGVHQSNINSYGDIFDISDNDEPLKANSFSTESPSSEDPETISRPKSDVSNNSDSQELIASQRELFADSPSIQNSKTHASELRSPFTYSSEKLTSDTFNLSLPPPARSQVLKYHDLMSNLDYEVPGTTSNLYFIDESEEDKYNQKNQPDEHYLDEVNRLPEDYDFSDDDDYFARVLKSPGSNKNANSFKKTHSFSSKPLSVVMESLPANYKLELKDKVVTFFHSPVNELENNPLGYNRDYQDNGSTLPSPREDWQQSPPTDFAASPITPSNSLSRPTPYFNQSNSLSPIQENNASVDSSPRV</sequence>
<feature type="compositionally biased region" description="Acidic residues" evidence="1">
    <location>
        <begin position="353"/>
        <end position="364"/>
    </location>
</feature>
<dbReference type="AlphaFoldDB" id="A0A1G4KJD2"/>
<feature type="region of interest" description="Disordered" evidence="1">
    <location>
        <begin position="534"/>
        <end position="578"/>
    </location>
</feature>
<feature type="compositionally biased region" description="Acidic residues" evidence="1">
    <location>
        <begin position="452"/>
        <end position="461"/>
    </location>
</feature>
<proteinExistence type="predicted"/>
<accession>A0A1G4KJD2</accession>
<feature type="region of interest" description="Disordered" evidence="1">
    <location>
        <begin position="421"/>
        <end position="517"/>
    </location>
</feature>
<feature type="region of interest" description="Disordered" evidence="1">
    <location>
        <begin position="1"/>
        <end position="97"/>
    </location>
</feature>
<evidence type="ECO:0000313" key="2">
    <source>
        <dbReference type="EMBL" id="SCV04601.1"/>
    </source>
</evidence>
<keyword evidence="3" id="KW-1185">Reference proteome</keyword>
<feature type="compositionally biased region" description="Basic and acidic residues" evidence="1">
    <location>
        <begin position="189"/>
        <end position="198"/>
    </location>
</feature>
<feature type="compositionally biased region" description="Basic residues" evidence="1">
    <location>
        <begin position="1"/>
        <end position="11"/>
    </location>
</feature>
<feature type="compositionally biased region" description="Basic and acidic residues" evidence="1">
    <location>
        <begin position="337"/>
        <end position="349"/>
    </location>
</feature>
<evidence type="ECO:0000256" key="1">
    <source>
        <dbReference type="SAM" id="MobiDB-lite"/>
    </source>
</evidence>
<name>A0A1G4KJD2_9SACH</name>
<feature type="region of interest" description="Disordered" evidence="1">
    <location>
        <begin position="318"/>
        <end position="371"/>
    </location>
</feature>
<feature type="region of interest" description="Disordered" evidence="1">
    <location>
        <begin position="206"/>
        <end position="229"/>
    </location>
</feature>
<reference evidence="3" key="1">
    <citation type="submission" date="2016-03" db="EMBL/GenBank/DDBJ databases">
        <authorList>
            <person name="Devillers Hugo."/>
        </authorList>
    </citation>
    <scope>NUCLEOTIDE SEQUENCE [LARGE SCALE GENOMIC DNA]</scope>
</reference>
<gene>
    <name evidence="2" type="ORF">LAME_0H19724G</name>
</gene>
<feature type="compositionally biased region" description="Basic and acidic residues" evidence="1">
    <location>
        <begin position="500"/>
        <end position="512"/>
    </location>
</feature>